<dbReference type="AlphaFoldDB" id="A0A7X9XAZ8"/>
<dbReference type="SMART" id="SM00327">
    <property type="entry name" value="VWA"/>
    <property type="match status" value="1"/>
</dbReference>
<dbReference type="RefSeq" id="WP_169658364.1">
    <property type="nucleotide sequence ID" value="NZ_JABANE010000055.1"/>
</dbReference>
<comment type="caution">
    <text evidence="2">The sequence shown here is derived from an EMBL/GenBank/DDBJ whole genome shotgun (WGS) entry which is preliminary data.</text>
</comment>
<gene>
    <name evidence="2" type="ORF">HHU12_19265</name>
</gene>
<dbReference type="Pfam" id="PF00092">
    <property type="entry name" value="VWA"/>
    <property type="match status" value="1"/>
</dbReference>
<dbReference type="Gene3D" id="3.40.50.410">
    <property type="entry name" value="von Willebrand factor, type A domain"/>
    <property type="match status" value="1"/>
</dbReference>
<name>A0A7X9XAZ8_9BACT</name>
<dbReference type="InterPro" id="IPR036465">
    <property type="entry name" value="vWFA_dom_sf"/>
</dbReference>
<dbReference type="InterPro" id="IPR028274">
    <property type="entry name" value="TerY-C"/>
</dbReference>
<keyword evidence="3" id="KW-1185">Reference proteome</keyword>
<proteinExistence type="predicted"/>
<dbReference type="EMBL" id="JABANE010000055">
    <property type="protein sequence ID" value="NME70123.1"/>
    <property type="molecule type" value="Genomic_DNA"/>
</dbReference>
<sequence length="353" mass="39597">MRKLPIYFLLDVSESMIGSPIESVQSGLASIVKSLKSDPYALETVYLEVIVFAGKAKVLVPLEELAVYYPPVLPIGSGTSLGEGMNLLMNELDKNTVKRSSTFRGDWKPIVYIFTDGVPTDKYDKYLQKWELNYKSKINTVVVSIGNNIDSRLLERISENVFDFNTTDPKAFTSFFKWITDSIKTHSVKIDSSNDDDLDIRQINDLDDVEKIDLSKGNRPNVDQNTVTLLGKCQNTHSGYIIKYNKYKENSNAFNDFGFMVTGFSLEGAFKINLDEFRSLSQNININQHVNTAELRNFPSCPCCGNQIAVAICSCGSIFCADPENIEQTCPWCHNTSYFGRGNGDIDIERTIG</sequence>
<evidence type="ECO:0000313" key="2">
    <source>
        <dbReference type="EMBL" id="NME70123.1"/>
    </source>
</evidence>
<feature type="domain" description="VWFA" evidence="1">
    <location>
        <begin position="5"/>
        <end position="183"/>
    </location>
</feature>
<dbReference type="InterPro" id="IPR002035">
    <property type="entry name" value="VWF_A"/>
</dbReference>
<dbReference type="Proteomes" id="UP000576082">
    <property type="component" value="Unassembled WGS sequence"/>
</dbReference>
<accession>A0A7X9XAZ8</accession>
<protein>
    <submittedName>
        <fullName evidence="2">VWA domain-containing protein</fullName>
    </submittedName>
</protein>
<dbReference type="SUPFAM" id="SSF53300">
    <property type="entry name" value="vWA-like"/>
    <property type="match status" value="1"/>
</dbReference>
<organism evidence="2 3">
    <name type="scientific">Flammeovirga aprica JL-4</name>
    <dbReference type="NCBI Taxonomy" id="694437"/>
    <lineage>
        <taxon>Bacteria</taxon>
        <taxon>Pseudomonadati</taxon>
        <taxon>Bacteroidota</taxon>
        <taxon>Cytophagia</taxon>
        <taxon>Cytophagales</taxon>
        <taxon>Flammeovirgaceae</taxon>
        <taxon>Flammeovirga</taxon>
    </lineage>
</organism>
<reference evidence="2 3" key="1">
    <citation type="submission" date="2020-04" db="EMBL/GenBank/DDBJ databases">
        <title>Flammeovirga sp. SR4, a novel species isolated from seawater.</title>
        <authorList>
            <person name="Wang X."/>
        </authorList>
    </citation>
    <scope>NUCLEOTIDE SEQUENCE [LARGE SCALE GENOMIC DNA]</scope>
    <source>
        <strain evidence="2 3">ATCC 23126</strain>
    </source>
</reference>
<evidence type="ECO:0000259" key="1">
    <source>
        <dbReference type="PROSITE" id="PS50234"/>
    </source>
</evidence>
<evidence type="ECO:0000313" key="3">
    <source>
        <dbReference type="Proteomes" id="UP000576082"/>
    </source>
</evidence>
<dbReference type="PROSITE" id="PS50234">
    <property type="entry name" value="VWFA"/>
    <property type="match status" value="1"/>
</dbReference>
<dbReference type="Pfam" id="PF15616">
    <property type="entry name" value="TerY_C"/>
    <property type="match status" value="1"/>
</dbReference>